<dbReference type="Pfam" id="PF00440">
    <property type="entry name" value="TetR_N"/>
    <property type="match status" value="1"/>
</dbReference>
<dbReference type="PROSITE" id="PS50977">
    <property type="entry name" value="HTH_TETR_2"/>
    <property type="match status" value="1"/>
</dbReference>
<evidence type="ECO:0000313" key="7">
    <source>
        <dbReference type="Proteomes" id="UP001320899"/>
    </source>
</evidence>
<proteinExistence type="predicted"/>
<evidence type="ECO:0000256" key="1">
    <source>
        <dbReference type="ARBA" id="ARBA00023015"/>
    </source>
</evidence>
<keyword evidence="1" id="KW-0805">Transcription regulation</keyword>
<dbReference type="PANTHER" id="PTHR30055">
    <property type="entry name" value="HTH-TYPE TRANSCRIPTIONAL REGULATOR RUTR"/>
    <property type="match status" value="1"/>
</dbReference>
<evidence type="ECO:0000256" key="2">
    <source>
        <dbReference type="ARBA" id="ARBA00023125"/>
    </source>
</evidence>
<evidence type="ECO:0000259" key="5">
    <source>
        <dbReference type="PROSITE" id="PS50977"/>
    </source>
</evidence>
<dbReference type="SUPFAM" id="SSF46689">
    <property type="entry name" value="Homeodomain-like"/>
    <property type="match status" value="1"/>
</dbReference>
<feature type="DNA-binding region" description="H-T-H motif" evidence="4">
    <location>
        <begin position="32"/>
        <end position="51"/>
    </location>
</feature>
<accession>A0ABT3AN84</accession>
<gene>
    <name evidence="6" type="ORF">OE747_17545</name>
</gene>
<dbReference type="Proteomes" id="UP001320899">
    <property type="component" value="Unassembled WGS sequence"/>
</dbReference>
<sequence>MNMKDADIDPKVKAILESAWQVFATYGFRKTSMDDIARGAKMSRPAVYLYYKNKEAIFRSLVEMHYTTKTQALSAALNADAPVETLLQAAVAAQGDGVATLLNSPHGMELLDAGTSTAPDIVEAGEAGLQRVYADWLQRESDAGRIRLADDPAEVAATIAAALKGIKMTAPDYARYTARAAQLAALVAAGLTA</sequence>
<evidence type="ECO:0000256" key="3">
    <source>
        <dbReference type="ARBA" id="ARBA00023163"/>
    </source>
</evidence>
<reference evidence="6 7" key="1">
    <citation type="submission" date="2022-10" db="EMBL/GenBank/DDBJ databases">
        <title>Ruegeria sp. nov., isolated from ocean surface sediments.</title>
        <authorList>
            <person name="He W."/>
            <person name="Xue H.-P."/>
            <person name="Zhang D.-F."/>
        </authorList>
    </citation>
    <scope>NUCLEOTIDE SEQUENCE [LARGE SCALE GENOMIC DNA]</scope>
    <source>
        <strain evidence="6 7">XHP0148</strain>
    </source>
</reference>
<evidence type="ECO:0000313" key="6">
    <source>
        <dbReference type="EMBL" id="MCV2890145.1"/>
    </source>
</evidence>
<dbReference type="PANTHER" id="PTHR30055:SF234">
    <property type="entry name" value="HTH-TYPE TRANSCRIPTIONAL REGULATOR BETI"/>
    <property type="match status" value="1"/>
</dbReference>
<evidence type="ECO:0000256" key="4">
    <source>
        <dbReference type="PROSITE-ProRule" id="PRU00335"/>
    </source>
</evidence>
<dbReference type="PRINTS" id="PR00455">
    <property type="entry name" value="HTHTETR"/>
</dbReference>
<dbReference type="InterPro" id="IPR001647">
    <property type="entry name" value="HTH_TetR"/>
</dbReference>
<dbReference type="EMBL" id="JAOWLB010000015">
    <property type="protein sequence ID" value="MCV2890145.1"/>
    <property type="molecule type" value="Genomic_DNA"/>
</dbReference>
<keyword evidence="3" id="KW-0804">Transcription</keyword>
<name>A0ABT3AN84_9RHOB</name>
<keyword evidence="2 4" id="KW-0238">DNA-binding</keyword>
<protein>
    <submittedName>
        <fullName evidence="6">TetR/AcrR family transcriptional regulator</fullName>
    </submittedName>
</protein>
<dbReference type="InterPro" id="IPR050109">
    <property type="entry name" value="HTH-type_TetR-like_transc_reg"/>
</dbReference>
<organism evidence="6 7">
    <name type="scientific">Ruegeria aquimaris</name>
    <dbReference type="NCBI Taxonomy" id="2984333"/>
    <lineage>
        <taxon>Bacteria</taxon>
        <taxon>Pseudomonadati</taxon>
        <taxon>Pseudomonadota</taxon>
        <taxon>Alphaproteobacteria</taxon>
        <taxon>Rhodobacterales</taxon>
        <taxon>Roseobacteraceae</taxon>
        <taxon>Ruegeria</taxon>
    </lineage>
</organism>
<keyword evidence="7" id="KW-1185">Reference proteome</keyword>
<feature type="domain" description="HTH tetR-type" evidence="5">
    <location>
        <begin position="9"/>
        <end position="69"/>
    </location>
</feature>
<dbReference type="Gene3D" id="1.10.357.10">
    <property type="entry name" value="Tetracycline Repressor, domain 2"/>
    <property type="match status" value="1"/>
</dbReference>
<dbReference type="InterPro" id="IPR009057">
    <property type="entry name" value="Homeodomain-like_sf"/>
</dbReference>
<comment type="caution">
    <text evidence="6">The sequence shown here is derived from an EMBL/GenBank/DDBJ whole genome shotgun (WGS) entry which is preliminary data.</text>
</comment>